<accession>A0ABD3Q9T4</accession>
<keyword evidence="8" id="KW-1185">Reference proteome</keyword>
<evidence type="ECO:0000256" key="1">
    <source>
        <dbReference type="ARBA" id="ARBA00022801"/>
    </source>
</evidence>
<dbReference type="Proteomes" id="UP001516023">
    <property type="component" value="Unassembled WGS sequence"/>
</dbReference>
<dbReference type="PROSITE" id="PS01095">
    <property type="entry name" value="GH18_1"/>
    <property type="match status" value="1"/>
</dbReference>
<feature type="chain" id="PRO_5044793265" description="GH18 domain-containing protein" evidence="5">
    <location>
        <begin position="27"/>
        <end position="628"/>
    </location>
</feature>
<dbReference type="InterPro" id="IPR011583">
    <property type="entry name" value="Chitinase_II/V-like_cat"/>
</dbReference>
<keyword evidence="1 3" id="KW-0378">Hydrolase</keyword>
<feature type="domain" description="GH18" evidence="6">
    <location>
        <begin position="29"/>
        <end position="417"/>
    </location>
</feature>
<dbReference type="Gene3D" id="3.20.20.80">
    <property type="entry name" value="Glycosidases"/>
    <property type="match status" value="1"/>
</dbReference>
<dbReference type="SUPFAM" id="SSF54556">
    <property type="entry name" value="Chitinase insertion domain"/>
    <property type="match status" value="1"/>
</dbReference>
<dbReference type="Pfam" id="PF00704">
    <property type="entry name" value="Glyco_hydro_18"/>
    <property type="match status" value="1"/>
</dbReference>
<feature type="region of interest" description="Disordered" evidence="4">
    <location>
        <begin position="485"/>
        <end position="515"/>
    </location>
</feature>
<sequence length="628" mass="69864">MKITRTKRRSPQSLLLPLLLPATISAHSKTMIAYYASWQWYDRANHAKPSNLDHSKVTRYNFAFFQPTTTGELFGTDSWADPIVLFGEFDWAAAPGVGAQYCSWDTPTDPPACAAHKYETGLIYQAKQAGVEIYPSIGGWTLSDNFPALAASEAARTKFAQQCVELIQAYGFDGIDIDWEYPGYADHSGTPEDKVNYTLFLRAVRDALDVLGEQEGKFYGLTAAMPCGLNHIANIEVENIKDILTEFNLMTYDLQGTWDATTGINAPLYNPANPDISVDGCVKNWLDAGASRDQINIGLPFYGRSYLGNGITGKNQNFAGTADTGTWSEDEGTPQYFNIVKKISEFTSVRDEETKTQIAYNAESYLSYDDELAICDKAEYVLNEDLNGYIIWEISGDVLDDFSTPLLDAANNRLNNPDIMCDGGEAGSRAPTPFPTESDFSGRWYPEAGTCVESDGKLPKWISEDDLSDSKDACCEMHLPSTNGCKDNDSTNNNQNQNVPTNKPTPKPTPQPLSTVVPNDTLYYPDYGNDGTNAECKKGGQVPSWLDRNMLKASSFECCTTYFPYKKEECDQGTDRYPFYPDFQTNICVSDGNHPDWMAGDYLQKNKWLCCETFFSHDSDLLLGCQNR</sequence>
<dbReference type="AlphaFoldDB" id="A0ABD3Q9T4"/>
<evidence type="ECO:0000256" key="2">
    <source>
        <dbReference type="ARBA" id="ARBA00023295"/>
    </source>
</evidence>
<dbReference type="SUPFAM" id="SSF51445">
    <property type="entry name" value="(Trans)glycosidases"/>
    <property type="match status" value="1"/>
</dbReference>
<dbReference type="InterPro" id="IPR001223">
    <property type="entry name" value="Glyco_hydro18_cat"/>
</dbReference>
<feature type="signal peptide" evidence="5">
    <location>
        <begin position="1"/>
        <end position="26"/>
    </location>
</feature>
<evidence type="ECO:0000256" key="3">
    <source>
        <dbReference type="RuleBase" id="RU000489"/>
    </source>
</evidence>
<proteinExistence type="predicted"/>
<dbReference type="GO" id="GO:0016798">
    <property type="term" value="F:hydrolase activity, acting on glycosyl bonds"/>
    <property type="evidence" value="ECO:0007669"/>
    <property type="project" value="UniProtKB-KW"/>
</dbReference>
<dbReference type="EMBL" id="JABMIG020000059">
    <property type="protein sequence ID" value="KAL3796873.1"/>
    <property type="molecule type" value="Genomic_DNA"/>
</dbReference>
<gene>
    <name evidence="7" type="ORF">HJC23_008826</name>
</gene>
<dbReference type="InterPro" id="IPR029070">
    <property type="entry name" value="Chitinase_insertion_sf"/>
</dbReference>
<protein>
    <recommendedName>
        <fullName evidence="6">GH18 domain-containing protein</fullName>
    </recommendedName>
</protein>
<feature type="compositionally biased region" description="Low complexity" evidence="4">
    <location>
        <begin position="491"/>
        <end position="502"/>
    </location>
</feature>
<dbReference type="SMART" id="SM00636">
    <property type="entry name" value="Glyco_18"/>
    <property type="match status" value="1"/>
</dbReference>
<comment type="caution">
    <text evidence="7">The sequence shown here is derived from an EMBL/GenBank/DDBJ whole genome shotgun (WGS) entry which is preliminary data.</text>
</comment>
<dbReference type="Gene3D" id="3.10.50.10">
    <property type="match status" value="1"/>
</dbReference>
<evidence type="ECO:0000313" key="8">
    <source>
        <dbReference type="Proteomes" id="UP001516023"/>
    </source>
</evidence>
<evidence type="ECO:0000256" key="5">
    <source>
        <dbReference type="SAM" id="SignalP"/>
    </source>
</evidence>
<keyword evidence="2 3" id="KW-0326">Glycosidase</keyword>
<evidence type="ECO:0000313" key="7">
    <source>
        <dbReference type="EMBL" id="KAL3796873.1"/>
    </source>
</evidence>
<dbReference type="PANTHER" id="PTHR11177">
    <property type="entry name" value="CHITINASE"/>
    <property type="match status" value="1"/>
</dbReference>
<dbReference type="PANTHER" id="PTHR11177:SF317">
    <property type="entry name" value="CHITINASE 12-RELATED"/>
    <property type="match status" value="1"/>
</dbReference>
<organism evidence="7 8">
    <name type="scientific">Cyclotella cryptica</name>
    <dbReference type="NCBI Taxonomy" id="29204"/>
    <lineage>
        <taxon>Eukaryota</taxon>
        <taxon>Sar</taxon>
        <taxon>Stramenopiles</taxon>
        <taxon>Ochrophyta</taxon>
        <taxon>Bacillariophyta</taxon>
        <taxon>Coscinodiscophyceae</taxon>
        <taxon>Thalassiosirophycidae</taxon>
        <taxon>Stephanodiscales</taxon>
        <taxon>Stephanodiscaceae</taxon>
        <taxon>Cyclotella</taxon>
    </lineage>
</organism>
<name>A0ABD3Q9T4_9STRA</name>
<dbReference type="PROSITE" id="PS51910">
    <property type="entry name" value="GH18_2"/>
    <property type="match status" value="1"/>
</dbReference>
<reference evidence="7 8" key="1">
    <citation type="journal article" date="2020" name="G3 (Bethesda)">
        <title>Improved Reference Genome for Cyclotella cryptica CCMP332, a Model for Cell Wall Morphogenesis, Salinity Adaptation, and Lipid Production in Diatoms (Bacillariophyta).</title>
        <authorList>
            <person name="Roberts W.R."/>
            <person name="Downey K.M."/>
            <person name="Ruck E.C."/>
            <person name="Traller J.C."/>
            <person name="Alverson A.J."/>
        </authorList>
    </citation>
    <scope>NUCLEOTIDE SEQUENCE [LARGE SCALE GENOMIC DNA]</scope>
    <source>
        <strain evidence="7 8">CCMP332</strain>
    </source>
</reference>
<dbReference type="InterPro" id="IPR001579">
    <property type="entry name" value="Glyco_hydro_18_chit_AS"/>
</dbReference>
<evidence type="ECO:0000256" key="4">
    <source>
        <dbReference type="SAM" id="MobiDB-lite"/>
    </source>
</evidence>
<dbReference type="InterPro" id="IPR050314">
    <property type="entry name" value="Glycosyl_Hydrlase_18"/>
</dbReference>
<keyword evidence="5" id="KW-0732">Signal</keyword>
<dbReference type="InterPro" id="IPR017853">
    <property type="entry name" value="GH"/>
</dbReference>
<evidence type="ECO:0000259" key="6">
    <source>
        <dbReference type="PROSITE" id="PS51910"/>
    </source>
</evidence>